<dbReference type="PANTHER" id="PTHR45833:SF1">
    <property type="entry name" value="METHIONINE SYNTHASE"/>
    <property type="match status" value="1"/>
</dbReference>
<dbReference type="EMBL" id="DQZR01000073">
    <property type="protein sequence ID" value="HDM35987.1"/>
    <property type="molecule type" value="Genomic_DNA"/>
</dbReference>
<dbReference type="GO" id="GO:0046653">
    <property type="term" value="P:tetrahydrofolate metabolic process"/>
    <property type="evidence" value="ECO:0007669"/>
    <property type="project" value="TreeGrafter"/>
</dbReference>
<comment type="caution">
    <text evidence="6">The sequence shown here is derived from an EMBL/GenBank/DDBJ whole genome shotgun (WGS) entry which is preliminary data.</text>
</comment>
<protein>
    <submittedName>
        <fullName evidence="6">Cobalamin-binding protein</fullName>
    </submittedName>
</protein>
<accession>A0A7C0X3W7</accession>
<gene>
    <name evidence="6" type="ORF">ENG09_01850</name>
</gene>
<feature type="domain" description="B12-binding N-terminal" evidence="5">
    <location>
        <begin position="1"/>
        <end position="92"/>
    </location>
</feature>
<reference evidence="6" key="1">
    <citation type="journal article" date="2020" name="mSystems">
        <title>Genome- and Community-Level Interaction Insights into Carbon Utilization and Element Cycling Functions of Hydrothermarchaeota in Hydrothermal Sediment.</title>
        <authorList>
            <person name="Zhou Z."/>
            <person name="Liu Y."/>
            <person name="Xu W."/>
            <person name="Pan J."/>
            <person name="Luo Z.H."/>
            <person name="Li M."/>
        </authorList>
    </citation>
    <scope>NUCLEOTIDE SEQUENCE [LARGE SCALE GENOMIC DNA]</scope>
    <source>
        <strain evidence="6">HyVt-185</strain>
    </source>
</reference>
<dbReference type="Gene3D" id="1.10.1240.10">
    <property type="entry name" value="Methionine synthase domain"/>
    <property type="match status" value="1"/>
</dbReference>
<evidence type="ECO:0000256" key="3">
    <source>
        <dbReference type="ARBA" id="ARBA00023285"/>
    </source>
</evidence>
<dbReference type="Proteomes" id="UP000885863">
    <property type="component" value="Unassembled WGS sequence"/>
</dbReference>
<dbReference type="CDD" id="cd02070">
    <property type="entry name" value="corrinoid_protein_B12-BD"/>
    <property type="match status" value="1"/>
</dbReference>
<evidence type="ECO:0000256" key="1">
    <source>
        <dbReference type="ARBA" id="ARBA00010854"/>
    </source>
</evidence>
<dbReference type="Pfam" id="PF02607">
    <property type="entry name" value="B12-binding_2"/>
    <property type="match status" value="1"/>
</dbReference>
<organism evidence="6">
    <name type="scientific">Candidatus Syntropharchaeum butanivorans</name>
    <dbReference type="NCBI Taxonomy" id="1839936"/>
    <lineage>
        <taxon>Archaea</taxon>
        <taxon>Methanobacteriati</taxon>
        <taxon>Methanobacteriota</taxon>
        <taxon>Stenosarchaea group</taxon>
        <taxon>Methanomicrobia</taxon>
        <taxon>Methanosarcinales</taxon>
        <taxon>ANME-2 cluster</taxon>
        <taxon>Candidatus Syntropharchaeum</taxon>
    </lineage>
</organism>
<keyword evidence="2" id="KW-0479">Metal-binding</keyword>
<dbReference type="PROSITE" id="PS51337">
    <property type="entry name" value="B12_BINDING_NTER"/>
    <property type="match status" value="1"/>
</dbReference>
<dbReference type="GO" id="GO:0008705">
    <property type="term" value="F:methionine synthase activity"/>
    <property type="evidence" value="ECO:0007669"/>
    <property type="project" value="TreeGrafter"/>
</dbReference>
<dbReference type="GO" id="GO:0050667">
    <property type="term" value="P:homocysteine metabolic process"/>
    <property type="evidence" value="ECO:0007669"/>
    <property type="project" value="TreeGrafter"/>
</dbReference>
<proteinExistence type="inferred from homology"/>
<feature type="domain" description="B12-binding" evidence="4">
    <location>
        <begin position="94"/>
        <end position="218"/>
    </location>
</feature>
<keyword evidence="3" id="KW-0170">Cobalt</keyword>
<evidence type="ECO:0000313" key="6">
    <source>
        <dbReference type="EMBL" id="HDM35987.1"/>
    </source>
</evidence>
<dbReference type="GO" id="GO:0005829">
    <property type="term" value="C:cytosol"/>
    <property type="evidence" value="ECO:0007669"/>
    <property type="project" value="TreeGrafter"/>
</dbReference>
<dbReference type="InterPro" id="IPR036724">
    <property type="entry name" value="Cobalamin-bd_sf"/>
</dbReference>
<dbReference type="SUPFAM" id="SSF52242">
    <property type="entry name" value="Cobalamin (vitamin B12)-binding domain"/>
    <property type="match status" value="1"/>
</dbReference>
<dbReference type="InterPro" id="IPR006158">
    <property type="entry name" value="Cobalamin-bd"/>
</dbReference>
<comment type="similarity">
    <text evidence="1">Belongs to the methylamine corrinoid protein family.</text>
</comment>
<dbReference type="InterPro" id="IPR003759">
    <property type="entry name" value="Cbl-bd_cap"/>
</dbReference>
<dbReference type="SMART" id="SM01018">
    <property type="entry name" value="B12-binding_2"/>
    <property type="match status" value="1"/>
</dbReference>
<dbReference type="FunFam" id="3.40.50.280:FF:000003">
    <property type="entry name" value="Dimethylamine methyltransferase corrinoid protein"/>
    <property type="match status" value="1"/>
</dbReference>
<dbReference type="InterPro" id="IPR036594">
    <property type="entry name" value="Meth_synthase_dom"/>
</dbReference>
<sequence length="218" mass="23757">MGELEEIYSKMVDGIVNGDEDGIRELTQRALELGATPNEILKNGLTVGMTKISEIYDRRECALPELVLAGEAFYAGLEILTPVIASSGEKTETLGTVVCGVVLYDVHDIGMTLVRTMLEANGFKCYDLGKDVPPSEFIKRAKEVDADIIAASALMTTTMPMQQRIIEELKKEGIRDRFKVMVGGAPVSRDWMEHIGADGYGVDAVEAVQEAKKLMGVV</sequence>
<dbReference type="InterPro" id="IPR050554">
    <property type="entry name" value="Met_Synthase/Corrinoid"/>
</dbReference>
<dbReference type="Pfam" id="PF02310">
    <property type="entry name" value="B12-binding"/>
    <property type="match status" value="1"/>
</dbReference>
<dbReference type="AlphaFoldDB" id="A0A7C0X3W7"/>
<dbReference type="PROSITE" id="PS51332">
    <property type="entry name" value="B12_BINDING"/>
    <property type="match status" value="1"/>
</dbReference>
<dbReference type="PANTHER" id="PTHR45833">
    <property type="entry name" value="METHIONINE SYNTHASE"/>
    <property type="match status" value="1"/>
</dbReference>
<name>A0A7C0X3W7_9EURY</name>
<dbReference type="SUPFAM" id="SSF47644">
    <property type="entry name" value="Methionine synthase domain"/>
    <property type="match status" value="1"/>
</dbReference>
<dbReference type="GO" id="GO:0031419">
    <property type="term" value="F:cobalamin binding"/>
    <property type="evidence" value="ECO:0007669"/>
    <property type="project" value="InterPro"/>
</dbReference>
<dbReference type="Gene3D" id="3.40.50.280">
    <property type="entry name" value="Cobalamin-binding domain"/>
    <property type="match status" value="1"/>
</dbReference>
<evidence type="ECO:0000259" key="4">
    <source>
        <dbReference type="PROSITE" id="PS51332"/>
    </source>
</evidence>
<evidence type="ECO:0000256" key="2">
    <source>
        <dbReference type="ARBA" id="ARBA00022723"/>
    </source>
</evidence>
<dbReference type="GO" id="GO:0046872">
    <property type="term" value="F:metal ion binding"/>
    <property type="evidence" value="ECO:0007669"/>
    <property type="project" value="UniProtKB-KW"/>
</dbReference>
<evidence type="ECO:0000259" key="5">
    <source>
        <dbReference type="PROSITE" id="PS51337"/>
    </source>
</evidence>